<keyword evidence="1" id="KW-1133">Transmembrane helix</keyword>
<proteinExistence type="predicted"/>
<dbReference type="Pfam" id="PF10107">
    <property type="entry name" value="Endonuc_Holl"/>
    <property type="match status" value="1"/>
</dbReference>
<dbReference type="InterPro" id="IPR019287">
    <property type="entry name" value="Hday_junct_resolvase-rel_dom"/>
</dbReference>
<dbReference type="Proteomes" id="UP000000346">
    <property type="component" value="Chromosome"/>
</dbReference>
<dbReference type="EMBL" id="CP001742">
    <property type="protein sequence ID" value="ADL18808.1"/>
    <property type="molecule type" value="Genomic_DNA"/>
</dbReference>
<feature type="transmembrane region" description="Helical" evidence="1">
    <location>
        <begin position="6"/>
        <end position="29"/>
    </location>
</feature>
<evidence type="ECO:0000313" key="4">
    <source>
        <dbReference type="Proteomes" id="UP000000346"/>
    </source>
</evidence>
<dbReference type="STRING" id="666510.ASAC_0401"/>
<keyword evidence="1" id="KW-0472">Membrane</keyword>
<accession>D9Q0H0</accession>
<dbReference type="HOGENOM" id="CLU_105716_1_0_2"/>
<dbReference type="KEGG" id="asc:ASAC_0401"/>
<evidence type="ECO:0000313" key="3">
    <source>
        <dbReference type="EMBL" id="ADL18808.1"/>
    </source>
</evidence>
<evidence type="ECO:0000259" key="2">
    <source>
        <dbReference type="Pfam" id="PF10107"/>
    </source>
</evidence>
<gene>
    <name evidence="3" type="ordered locus">ASAC_0401</name>
</gene>
<name>D9Q0H0_ACIS3</name>
<dbReference type="InParanoid" id="D9Q0H0"/>
<keyword evidence="1" id="KW-0812">Transmembrane</keyword>
<dbReference type="eggNOG" id="arCOG05252">
    <property type="taxonomic scope" value="Archaea"/>
</dbReference>
<sequence>MMQILYYLIASIILAELIIIVVQTVRLALAQRSLKTLEMNIDKLADARAREMAAAIVDRAREDAAKRSSAVTAGKIYEQLAPILPGFKFNPKDVRFLGSPVDFVVFDGLEDGKRVYVRFVELKSGDSKLTDREKAVKDAVESCRVSFEVVKAEDLLRR</sequence>
<feature type="domain" description="Holliday junction resolvase-related" evidence="2">
    <location>
        <begin position="32"/>
        <end position="151"/>
    </location>
</feature>
<keyword evidence="4" id="KW-1185">Reference proteome</keyword>
<reference evidence="3 4" key="1">
    <citation type="journal article" date="2010" name="Appl. Environ. Microbiol.">
        <title>The genome sequence of the crenarchaeon Acidilobus saccharovorans supports a new order, Acidilobales, and suggests an important ecological role in terrestrial acidic hot springs.</title>
        <authorList>
            <person name="Mardanov A.V."/>
            <person name="Svetlitchnyi V.A."/>
            <person name="Beletsky A.V."/>
            <person name="Prokofeva M.I."/>
            <person name="Bonch-Osmolovskaya E.A."/>
            <person name="Ravin N.V."/>
            <person name="Skryabin K.G."/>
        </authorList>
    </citation>
    <scope>NUCLEOTIDE SEQUENCE [LARGE SCALE GENOMIC DNA]</scope>
    <source>
        <strain evidence="4">DSM 16705 / JCM 18335 / VKM B-2471 / 345-15</strain>
    </source>
</reference>
<evidence type="ECO:0000256" key="1">
    <source>
        <dbReference type="SAM" id="Phobius"/>
    </source>
</evidence>
<dbReference type="AlphaFoldDB" id="D9Q0H0"/>
<protein>
    <recommendedName>
        <fullName evidence="2">Holliday junction resolvase-related domain-containing protein</fullName>
    </recommendedName>
</protein>
<organism evidence="3 4">
    <name type="scientific">Acidilobus saccharovorans (strain DSM 16705 / JCM 18335 / VKM B-2471 / 345-15)</name>
    <dbReference type="NCBI Taxonomy" id="666510"/>
    <lineage>
        <taxon>Archaea</taxon>
        <taxon>Thermoproteota</taxon>
        <taxon>Thermoprotei</taxon>
        <taxon>Acidilobales</taxon>
        <taxon>Acidilobaceae</taxon>
        <taxon>Acidilobus</taxon>
    </lineage>
</organism>